<dbReference type="InterPro" id="IPR025724">
    <property type="entry name" value="GAG-pre-integrase_dom"/>
</dbReference>
<dbReference type="Pfam" id="PF25597">
    <property type="entry name" value="SH3_retrovirus"/>
    <property type="match status" value="1"/>
</dbReference>
<dbReference type="GO" id="GO:0004523">
    <property type="term" value="F:RNA-DNA hybrid ribonuclease activity"/>
    <property type="evidence" value="ECO:0007669"/>
    <property type="project" value="InterPro"/>
</dbReference>
<feature type="domain" description="Integrase catalytic" evidence="2">
    <location>
        <begin position="484"/>
        <end position="657"/>
    </location>
</feature>
<dbReference type="Pfam" id="PF00665">
    <property type="entry name" value="rve"/>
    <property type="match status" value="1"/>
</dbReference>
<dbReference type="InterPro" id="IPR044730">
    <property type="entry name" value="RNase_H-like_dom_plant"/>
</dbReference>
<organism evidence="3 4">
    <name type="scientific">Arabidopsis thaliana x Arabidopsis arenosa</name>
    <dbReference type="NCBI Taxonomy" id="1240361"/>
    <lineage>
        <taxon>Eukaryota</taxon>
        <taxon>Viridiplantae</taxon>
        <taxon>Streptophyta</taxon>
        <taxon>Embryophyta</taxon>
        <taxon>Tracheophyta</taxon>
        <taxon>Spermatophyta</taxon>
        <taxon>Magnoliopsida</taxon>
        <taxon>eudicotyledons</taxon>
        <taxon>Gunneridae</taxon>
        <taxon>Pentapetalae</taxon>
        <taxon>rosids</taxon>
        <taxon>malvids</taxon>
        <taxon>Brassicales</taxon>
        <taxon>Brassicaceae</taxon>
        <taxon>Camelineae</taxon>
        <taxon>Arabidopsis</taxon>
    </lineage>
</organism>
<dbReference type="InterPro" id="IPR026960">
    <property type="entry name" value="RVT-Znf"/>
</dbReference>
<name>A0A8T2FI28_9BRAS</name>
<accession>A0A8T2FI28</accession>
<dbReference type="PANTHER" id="PTHR11439:SF462">
    <property type="match status" value="1"/>
</dbReference>
<reference evidence="3 4" key="1">
    <citation type="submission" date="2020-12" db="EMBL/GenBank/DDBJ databases">
        <title>Concerted genomic and epigenomic changes stabilize Arabidopsis allopolyploids.</title>
        <authorList>
            <person name="Chen Z."/>
        </authorList>
    </citation>
    <scope>NUCLEOTIDE SEQUENCE [LARGE SCALE GENOMIC DNA]</scope>
    <source>
        <strain evidence="3">Allo738</strain>
        <tissue evidence="3">Leaf</tissue>
    </source>
</reference>
<feature type="region of interest" description="Disordered" evidence="1">
    <location>
        <begin position="279"/>
        <end position="324"/>
    </location>
</feature>
<feature type="compositionally biased region" description="Basic and acidic residues" evidence="1">
    <location>
        <begin position="280"/>
        <end position="293"/>
    </location>
</feature>
<protein>
    <submittedName>
        <fullName evidence="3">Integrase catalytic core</fullName>
    </submittedName>
</protein>
<gene>
    <name evidence="3" type="ORF">ISN45_At02g005060</name>
</gene>
<feature type="compositionally biased region" description="Polar residues" evidence="1">
    <location>
        <begin position="745"/>
        <end position="765"/>
    </location>
</feature>
<dbReference type="Pfam" id="PF07727">
    <property type="entry name" value="RVT_2"/>
    <property type="match status" value="1"/>
</dbReference>
<dbReference type="CDD" id="cd06222">
    <property type="entry name" value="RNase_H_like"/>
    <property type="match status" value="1"/>
</dbReference>
<dbReference type="EMBL" id="JAEFBK010000002">
    <property type="protein sequence ID" value="KAG7635995.1"/>
    <property type="molecule type" value="Genomic_DNA"/>
</dbReference>
<dbReference type="InterPro" id="IPR013103">
    <property type="entry name" value="RVT_2"/>
</dbReference>
<dbReference type="GO" id="GO:0003676">
    <property type="term" value="F:nucleic acid binding"/>
    <property type="evidence" value="ECO:0007669"/>
    <property type="project" value="InterPro"/>
</dbReference>
<feature type="region of interest" description="Disordered" evidence="1">
    <location>
        <begin position="727"/>
        <end position="819"/>
    </location>
</feature>
<feature type="compositionally biased region" description="Basic residues" evidence="1">
    <location>
        <begin position="789"/>
        <end position="798"/>
    </location>
</feature>
<dbReference type="GO" id="GO:0015074">
    <property type="term" value="P:DNA integration"/>
    <property type="evidence" value="ECO:0007669"/>
    <property type="project" value="InterPro"/>
</dbReference>
<proteinExistence type="predicted"/>
<dbReference type="InterPro" id="IPR057670">
    <property type="entry name" value="SH3_retrovirus"/>
</dbReference>
<evidence type="ECO:0000313" key="3">
    <source>
        <dbReference type="EMBL" id="KAG7635995.1"/>
    </source>
</evidence>
<dbReference type="InterPro" id="IPR002156">
    <property type="entry name" value="RNaseH_domain"/>
</dbReference>
<dbReference type="InterPro" id="IPR001584">
    <property type="entry name" value="Integrase_cat-core"/>
</dbReference>
<dbReference type="Pfam" id="PF13456">
    <property type="entry name" value="RVT_3"/>
    <property type="match status" value="1"/>
</dbReference>
<dbReference type="PROSITE" id="PS50994">
    <property type="entry name" value="INTEGRASE"/>
    <property type="match status" value="1"/>
</dbReference>
<comment type="caution">
    <text evidence="3">The sequence shown here is derived from an EMBL/GenBank/DDBJ whole genome shotgun (WGS) entry which is preliminary data.</text>
</comment>
<evidence type="ECO:0000256" key="1">
    <source>
        <dbReference type="SAM" id="MobiDB-lite"/>
    </source>
</evidence>
<dbReference type="Proteomes" id="UP000694240">
    <property type="component" value="Chromosome 2"/>
</dbReference>
<dbReference type="Pfam" id="PF13966">
    <property type="entry name" value="zf-RVT"/>
    <property type="match status" value="1"/>
</dbReference>
<dbReference type="Pfam" id="PF13976">
    <property type="entry name" value="gag_pre-integrs"/>
    <property type="match status" value="1"/>
</dbReference>
<evidence type="ECO:0000259" key="2">
    <source>
        <dbReference type="PROSITE" id="PS50994"/>
    </source>
</evidence>
<sequence>MNESKIVGIMAKLNAVHNQLVEDVDYVRSRGFPNQRFDHQQGYRGSYGNGPTSYTQNSQFQHPLQNSFGFTRNYDLASYQAPPPPPPLTTCWHSASMESEYELVKIEESDDFAVAEAVSNDTNPWCRSTPSHIYETSGCDETESTRLDIDLQNRSTLIHIVAANSLIFLFGLDLPRFAHIRSKITDEDPLPSHNRVYSRVIRGEQNLDFARSKETTNSEAIGFSVKTPSAPQVAAVYAPKPRDRSCTHCHRQGHDVTECFLVHGFPEWYYEQKGGSRVSSDNREVVSRLENKPAQRGGRSSKGNGRGRGRVNSARAPLSSSNGSDQITQLISLLQAQRPKSTSERLSGNTCLTDVIIDSGASHHMTGDCSILVDVFDIIPSAVTKPDGKASCATKWGTLLLRPFSRTLIGAGEVREGVYYFTGVLAASAHKTSSDSTSSGALWHRRLGHPSTSVLLSLPECHQSSKDLGKIDSCDTCSRAKQTREVFPISINKTLECFDLVHCDVWGPCRTPSTTSAVYFLTLVDDYSRSIWTYLMTAKSEVPSLIRNICAMADRQFCKPVRSIRSDNGTEFMCHTSYFQEHGILHETSCVDTPQQNARVERKHRHILNVARTCLFQGNLPVKFWGESILTATHLINRTPSSVLKGKTPYEVLFGKQPSYDMLRTFGCLCYAHIRPRDKDKFASRSRKCIFIGYPHETPTELTITTPPIVADYDWFSPVLNDRSIDHEGVDSRSIDPITPVSEPATPNTHDSIDPTSTSSDENNTPPEPVTPQAEQPHSPSSISSPHIVHNKGSVHSRHLNEDHDSSSPGLPELLGKGHRPKHPLVYLKDYVARTLFSSHFFSRSLRFKCLANGLCNEQNHFKDDVLIKEWCDAMQKEIEALEANHTWDVTDLPHGKKAISSKWVYKLKFNLDGTLERHKARLVVMGNHQKEGIDFKETFAPVAKMTTVRLLLAVAAAKDWDVFQRDVHNAFLHGDLEQELSIALRKLGFTQSYEDYSLFSLNRDGTVIHVLVYVDDFIIAGNNPKAIDHFKEQLHKCFHMKDRGKLKYFLGLEVSRGADGFCLSQQKYALDIINEAGLLGYKPSAVPMELHHKLGSISSPVFDNPAQYRRLVDRFIYLTITRPDLSYAVHILSQFMQTPLEAHWHAALRLVRYLKGSPDQGILPRSDSALSLTAYCDSDYNACPQTRCSLSAYVLYLGDSPISWKTKKQDTVSSSSAEAEYRAMAYTLKEIKWLKALMTTLGVDHTQPILLFCDSQATIHIAANPVFHERTKHIEKDCHQVRDAVTDKYGIMTMSSRGGYRLFLNLVNPSASSVEQLFKSSDALFARAAYDHLVVEDFAKPAFMLIYYTFKLSDATGQQLLDRHIAIDASCCRCGEPETILHMLFHCQFAQLVWSPAPFARHWASVGAGSVREGLITGCKLACLPPTGIASGPLAPWICWSLWKSRNQKVFSTRFFTPEETLLKAITNAKEWLAAQGKSPDGSWRNDLKAAGLGWTFTNPAGLTSHHSALCENVSSPFMAESLACGAVVLEAVKAGADSFLLESDYQQLVVAINARLVLLEVHGIISYIFLSIGRFSHFLCRFIPRSTNLVADSLAKQCLSLYGQNIC</sequence>
<evidence type="ECO:0000313" key="4">
    <source>
        <dbReference type="Proteomes" id="UP000694240"/>
    </source>
</evidence>
<keyword evidence="4" id="KW-1185">Reference proteome</keyword>
<feature type="compositionally biased region" description="Low complexity" evidence="1">
    <location>
        <begin position="777"/>
        <end position="788"/>
    </location>
</feature>
<dbReference type="CDD" id="cd09272">
    <property type="entry name" value="RNase_HI_RT_Ty1"/>
    <property type="match status" value="1"/>
</dbReference>
<dbReference type="PANTHER" id="PTHR11439">
    <property type="entry name" value="GAG-POL-RELATED RETROTRANSPOSON"/>
    <property type="match status" value="1"/>
</dbReference>